<dbReference type="Proteomes" id="UP000054928">
    <property type="component" value="Unassembled WGS sequence"/>
</dbReference>
<dbReference type="GeneID" id="36401503"/>
<evidence type="ECO:0000313" key="3">
    <source>
        <dbReference type="Proteomes" id="UP000054928"/>
    </source>
</evidence>
<organism evidence="2 3">
    <name type="scientific">Plasmopara halstedii</name>
    <name type="common">Downy mildew of sunflower</name>
    <dbReference type="NCBI Taxonomy" id="4781"/>
    <lineage>
        <taxon>Eukaryota</taxon>
        <taxon>Sar</taxon>
        <taxon>Stramenopiles</taxon>
        <taxon>Oomycota</taxon>
        <taxon>Peronosporomycetes</taxon>
        <taxon>Peronosporales</taxon>
        <taxon>Peronosporaceae</taxon>
        <taxon>Plasmopara</taxon>
    </lineage>
</organism>
<reference evidence="3" key="1">
    <citation type="submission" date="2014-09" db="EMBL/GenBank/DDBJ databases">
        <authorList>
            <person name="Sharma Rahul"/>
            <person name="Thines Marco"/>
        </authorList>
    </citation>
    <scope>NUCLEOTIDE SEQUENCE [LARGE SCALE GENOMIC DNA]</scope>
</reference>
<proteinExistence type="predicted"/>
<evidence type="ECO:0000313" key="2">
    <source>
        <dbReference type="EMBL" id="CEG48636.1"/>
    </source>
</evidence>
<protein>
    <submittedName>
        <fullName evidence="2">Probable transposable element</fullName>
    </submittedName>
</protein>
<dbReference type="Pfam" id="PF07727">
    <property type="entry name" value="RVT_2"/>
    <property type="match status" value="1"/>
</dbReference>
<accession>A0A0P1B3U2</accession>
<dbReference type="EMBL" id="CCYD01002939">
    <property type="protein sequence ID" value="CEG48636.1"/>
    <property type="molecule type" value="Genomic_DNA"/>
</dbReference>
<dbReference type="InterPro" id="IPR013103">
    <property type="entry name" value="RVT_2"/>
</dbReference>
<name>A0A0P1B3U2_PLAHL</name>
<keyword evidence="3" id="KW-1185">Reference proteome</keyword>
<dbReference type="AlphaFoldDB" id="A0A0P1B3U2"/>
<dbReference type="OrthoDB" id="411615at2759"/>
<feature type="domain" description="Reverse transcriptase Ty1/copia-type" evidence="1">
    <location>
        <begin position="16"/>
        <end position="102"/>
    </location>
</feature>
<sequence>MAMKTYLNQVWYVCCNALMGTKQAARAWYETLRDHFNKRGFESLKADPCVFVKTVSRVGFCAVIAYVDDLIVIGPELDDIKLVRNGLKEHMGLMAISRFSRY</sequence>
<dbReference type="RefSeq" id="XP_024585005.1">
    <property type="nucleotide sequence ID" value="XM_024719736.1"/>
</dbReference>
<evidence type="ECO:0000259" key="1">
    <source>
        <dbReference type="Pfam" id="PF07727"/>
    </source>
</evidence>